<feature type="domain" description="SusD-like N-terminal" evidence="7">
    <location>
        <begin position="18"/>
        <end position="225"/>
    </location>
</feature>
<protein>
    <submittedName>
        <fullName evidence="8">Putative outer membrane starch-binding protein</fullName>
    </submittedName>
</protein>
<accession>A0A3D9L793</accession>
<dbReference type="EMBL" id="QREG01000002">
    <property type="protein sequence ID" value="REE02219.1"/>
    <property type="molecule type" value="Genomic_DNA"/>
</dbReference>
<evidence type="ECO:0000313" key="9">
    <source>
        <dbReference type="Proteomes" id="UP000256779"/>
    </source>
</evidence>
<keyword evidence="3" id="KW-0732">Signal</keyword>
<dbReference type="Proteomes" id="UP000256779">
    <property type="component" value="Unassembled WGS sequence"/>
</dbReference>
<gene>
    <name evidence="8" type="ORF">C7460_102244</name>
</gene>
<dbReference type="PROSITE" id="PS51257">
    <property type="entry name" value="PROKAR_LIPOPROTEIN"/>
    <property type="match status" value="1"/>
</dbReference>
<dbReference type="InterPro" id="IPR033985">
    <property type="entry name" value="SusD-like_N"/>
</dbReference>
<sequence length="521" mass="59947">MKKLFFVFAVVLLSACEDFLDEPVRSKPTLTEIFSSQESVEAFVNGAYDGIMENDWWQINFFRQITDMATDDCWAGNTEQSRPDILTIAHYDNVDVGSTYFMNFWNYQFRGITRCNLIIQEMDNVDFDEDLKNRYKGEAKFLRARFYFELVKNFGGVPIITTFDELLKSEIREYVRQPEAEVWAVIEQDLIDAAELLPLKSEYASKDLGRATKGAAQAYLAKAYLFQEKWQEAADMANEVITSGEYQLETSFDDVWSVTNPNGVESIFEVQYRSDPTFRIGGVFGVTTGSREDGGWSWCVPTSNLEQAYLEEGDNIRLRNTIIKHGEPVYGDPEVTEFDAGLSRNKSARINRKFYIPTEYRETPYSPRNLPLNHILMRYADLLLIYAEASHFAGNEGEALAKLKMVRDRVNLTTDMSLTGDALRDAIWKERRLELALEQHRLYDLRRQKVNGVPRIATVMGPEGSFVKYNTQESTDEFELGNLREKQSKGATFDVDKHILWPIPHSEIVLTEGRIEQNPNY</sequence>
<organism evidence="8 9">
    <name type="scientific">Marinoscillum furvescens DSM 4134</name>
    <dbReference type="NCBI Taxonomy" id="1122208"/>
    <lineage>
        <taxon>Bacteria</taxon>
        <taxon>Pseudomonadati</taxon>
        <taxon>Bacteroidota</taxon>
        <taxon>Cytophagia</taxon>
        <taxon>Cytophagales</taxon>
        <taxon>Reichenbachiellaceae</taxon>
        <taxon>Marinoscillum</taxon>
    </lineage>
</organism>
<keyword evidence="4" id="KW-0472">Membrane</keyword>
<keyword evidence="5" id="KW-0998">Cell outer membrane</keyword>
<name>A0A3D9L793_MARFU</name>
<evidence type="ECO:0000256" key="1">
    <source>
        <dbReference type="ARBA" id="ARBA00004442"/>
    </source>
</evidence>
<evidence type="ECO:0000259" key="7">
    <source>
        <dbReference type="Pfam" id="PF14322"/>
    </source>
</evidence>
<evidence type="ECO:0000256" key="5">
    <source>
        <dbReference type="ARBA" id="ARBA00023237"/>
    </source>
</evidence>
<dbReference type="GO" id="GO:0009279">
    <property type="term" value="C:cell outer membrane"/>
    <property type="evidence" value="ECO:0007669"/>
    <property type="project" value="UniProtKB-SubCell"/>
</dbReference>
<dbReference type="Pfam" id="PF14322">
    <property type="entry name" value="SusD-like_3"/>
    <property type="match status" value="1"/>
</dbReference>
<comment type="similarity">
    <text evidence="2">Belongs to the SusD family.</text>
</comment>
<comment type="subcellular location">
    <subcellularLocation>
        <location evidence="1">Cell outer membrane</location>
    </subcellularLocation>
</comment>
<evidence type="ECO:0000256" key="2">
    <source>
        <dbReference type="ARBA" id="ARBA00006275"/>
    </source>
</evidence>
<evidence type="ECO:0000259" key="6">
    <source>
        <dbReference type="Pfam" id="PF07980"/>
    </source>
</evidence>
<dbReference type="Gene3D" id="1.25.40.390">
    <property type="match status" value="1"/>
</dbReference>
<evidence type="ECO:0000256" key="3">
    <source>
        <dbReference type="ARBA" id="ARBA00022729"/>
    </source>
</evidence>
<dbReference type="SUPFAM" id="SSF48452">
    <property type="entry name" value="TPR-like"/>
    <property type="match status" value="1"/>
</dbReference>
<reference evidence="8 9" key="1">
    <citation type="submission" date="2018-07" db="EMBL/GenBank/DDBJ databases">
        <title>Genomic Encyclopedia of Type Strains, Phase IV (KMG-IV): sequencing the most valuable type-strain genomes for metagenomic binning, comparative biology and taxonomic classification.</title>
        <authorList>
            <person name="Goeker M."/>
        </authorList>
    </citation>
    <scope>NUCLEOTIDE SEQUENCE [LARGE SCALE GENOMIC DNA]</scope>
    <source>
        <strain evidence="8 9">DSM 4134</strain>
    </source>
</reference>
<dbReference type="RefSeq" id="WP_221409439.1">
    <property type="nucleotide sequence ID" value="NZ_QREG01000002.1"/>
</dbReference>
<dbReference type="InterPro" id="IPR011990">
    <property type="entry name" value="TPR-like_helical_dom_sf"/>
</dbReference>
<feature type="domain" description="RagB/SusD" evidence="6">
    <location>
        <begin position="339"/>
        <end position="521"/>
    </location>
</feature>
<dbReference type="InterPro" id="IPR012944">
    <property type="entry name" value="SusD_RagB_dom"/>
</dbReference>
<proteinExistence type="inferred from homology"/>
<dbReference type="AlphaFoldDB" id="A0A3D9L793"/>
<keyword evidence="9" id="KW-1185">Reference proteome</keyword>
<dbReference type="Pfam" id="PF07980">
    <property type="entry name" value="SusD_RagB"/>
    <property type="match status" value="1"/>
</dbReference>
<comment type="caution">
    <text evidence="8">The sequence shown here is derived from an EMBL/GenBank/DDBJ whole genome shotgun (WGS) entry which is preliminary data.</text>
</comment>
<dbReference type="CDD" id="cd08977">
    <property type="entry name" value="SusD"/>
    <property type="match status" value="1"/>
</dbReference>
<evidence type="ECO:0000313" key="8">
    <source>
        <dbReference type="EMBL" id="REE02219.1"/>
    </source>
</evidence>
<evidence type="ECO:0000256" key="4">
    <source>
        <dbReference type="ARBA" id="ARBA00023136"/>
    </source>
</evidence>